<feature type="compositionally biased region" description="Low complexity" evidence="4">
    <location>
        <begin position="59"/>
        <end position="74"/>
    </location>
</feature>
<comment type="caution">
    <text evidence="6">The sequence shown here is derived from an EMBL/GenBank/DDBJ whole genome shotgun (WGS) entry which is preliminary data.</text>
</comment>
<dbReference type="PROSITE" id="PS50206">
    <property type="entry name" value="RHODANESE_3"/>
    <property type="match status" value="1"/>
</dbReference>
<dbReference type="HOGENOM" id="CLU_014673_2_2_1"/>
<dbReference type="OrthoDB" id="25767at2759"/>
<feature type="region of interest" description="Disordered" evidence="4">
    <location>
        <begin position="178"/>
        <end position="230"/>
    </location>
</feature>
<dbReference type="EMBL" id="ALBS01000203">
    <property type="protein sequence ID" value="EJT48486.1"/>
    <property type="molecule type" value="Genomic_DNA"/>
</dbReference>
<protein>
    <submittedName>
        <fullName evidence="6">Pseudouridylate synthase</fullName>
    </submittedName>
</protein>
<dbReference type="AlphaFoldDB" id="J5T0G8"/>
<gene>
    <name evidence="6" type="ORF">A1Q1_02507</name>
</gene>
<dbReference type="InterPro" id="IPR001763">
    <property type="entry name" value="Rhodanese-like_dom"/>
</dbReference>
<dbReference type="RefSeq" id="XP_014179244.1">
    <property type="nucleotide sequence ID" value="XM_014323769.1"/>
</dbReference>
<dbReference type="InterPro" id="IPR020103">
    <property type="entry name" value="PsdUridine_synth_cat_dom_sf"/>
</dbReference>
<evidence type="ECO:0000313" key="6">
    <source>
        <dbReference type="EMBL" id="EJT48486.1"/>
    </source>
</evidence>
<dbReference type="PANTHER" id="PTHR11142:SF5">
    <property type="entry name" value="TRNA PSEUDOURIDINE(38_39) SYNTHASE"/>
    <property type="match status" value="1"/>
</dbReference>
<accession>J5T0G8</accession>
<dbReference type="VEuPathDB" id="FungiDB:A1Q1_02507"/>
<evidence type="ECO:0000313" key="7">
    <source>
        <dbReference type="Proteomes" id="UP000002748"/>
    </source>
</evidence>
<name>J5T0G8_TRIAS</name>
<dbReference type="GO" id="GO:0031119">
    <property type="term" value="P:tRNA pseudouridine synthesis"/>
    <property type="evidence" value="ECO:0007669"/>
    <property type="project" value="TreeGrafter"/>
</dbReference>
<dbReference type="InterPro" id="IPR020094">
    <property type="entry name" value="TruA/RsuA/RluB/E/F_N"/>
</dbReference>
<dbReference type="InterPro" id="IPR020097">
    <property type="entry name" value="PsdUridine_synth_TruA_a/b_dom"/>
</dbReference>
<feature type="domain" description="Rhodanese" evidence="5">
    <location>
        <begin position="480"/>
        <end position="499"/>
    </location>
</feature>
<dbReference type="GO" id="GO:0003723">
    <property type="term" value="F:RNA binding"/>
    <property type="evidence" value="ECO:0007669"/>
    <property type="project" value="InterPro"/>
</dbReference>
<dbReference type="GO" id="GO:0005634">
    <property type="term" value="C:nucleus"/>
    <property type="evidence" value="ECO:0007669"/>
    <property type="project" value="TreeGrafter"/>
</dbReference>
<dbReference type="GeneID" id="25986021"/>
<evidence type="ECO:0000256" key="3">
    <source>
        <dbReference type="ARBA" id="ARBA00023235"/>
    </source>
</evidence>
<organism evidence="6 7">
    <name type="scientific">Trichosporon asahii var. asahii (strain ATCC 90039 / CBS 2479 / JCM 2466 / KCTC 7840 / NBRC 103889/ NCYC 2677 / UAMH 7654)</name>
    <name type="common">Yeast</name>
    <dbReference type="NCBI Taxonomy" id="1186058"/>
    <lineage>
        <taxon>Eukaryota</taxon>
        <taxon>Fungi</taxon>
        <taxon>Dikarya</taxon>
        <taxon>Basidiomycota</taxon>
        <taxon>Agaricomycotina</taxon>
        <taxon>Tremellomycetes</taxon>
        <taxon>Trichosporonales</taxon>
        <taxon>Trichosporonaceae</taxon>
        <taxon>Trichosporon</taxon>
    </lineage>
</organism>
<evidence type="ECO:0000256" key="1">
    <source>
        <dbReference type="ARBA" id="ARBA00009375"/>
    </source>
</evidence>
<proteinExistence type="inferred from homology"/>
<dbReference type="CDD" id="cd02569">
    <property type="entry name" value="PseudoU_synth_ScPus3"/>
    <property type="match status" value="1"/>
</dbReference>
<dbReference type="GO" id="GO:0009982">
    <property type="term" value="F:pseudouridine synthase activity"/>
    <property type="evidence" value="ECO:0007669"/>
    <property type="project" value="InterPro"/>
</dbReference>
<dbReference type="Proteomes" id="UP000002748">
    <property type="component" value="Unassembled WGS sequence"/>
</dbReference>
<keyword evidence="3" id="KW-0413">Isomerase</keyword>
<keyword evidence="2" id="KW-0819">tRNA processing</keyword>
<dbReference type="GO" id="GO:0005737">
    <property type="term" value="C:cytoplasm"/>
    <property type="evidence" value="ECO:0007669"/>
    <property type="project" value="TreeGrafter"/>
</dbReference>
<dbReference type="Gene3D" id="3.30.70.660">
    <property type="entry name" value="Pseudouridine synthase I, catalytic domain, C-terminal subdomain"/>
    <property type="match status" value="1"/>
</dbReference>
<feature type="region of interest" description="Disordered" evidence="4">
    <location>
        <begin position="509"/>
        <end position="532"/>
    </location>
</feature>
<dbReference type="SUPFAM" id="SSF55120">
    <property type="entry name" value="Pseudouridine synthase"/>
    <property type="match status" value="1"/>
</dbReference>
<dbReference type="InterPro" id="IPR041707">
    <property type="entry name" value="Pus3-like"/>
</dbReference>
<dbReference type="Pfam" id="PF01416">
    <property type="entry name" value="PseudoU_synth_1"/>
    <property type="match status" value="1"/>
</dbReference>
<sequence>MLISPYPKRVLPKIMNRYVDMTRDELIARLAALESSPKKVPGPDEYHTQPTPKPPTPSAPTVAPVTSTPAASAAEKPKFVRKKKEPVQFQWGAQSTRHIALLVSYLGWPYSGLAIQPTSHYPTVEGELLKALEKTYLVGPGGWEACGFSRCGRTDRGVSGAGQVLNLWVRSTRKEGDGGYPLNGTWKPPSEERVPRQSKAVEGMGEGAEGENTDALAEKQEKKKAKAPPQMDLGYPRLLNSVLPDDIRVLAWSPAPTDFDSRFSCDFRHYKYAFHIVPSPGVEPLDLDLMTEAAKLLLGEHDFRNFCKVDGSKQIESHKRTVLQAYFEKESEGVYIFNLVGNAFLWHQVRHIMAVLFLVGSRLEPPSVVTDLMDVERFPGKLKYKMADPIPLRLHECGFLPEAGLDWRYGPYDGPWQTMPEGPEKEAVRHLAEHGQQTLERTLEAQRQQAEIKAWQIAGAQQRLNEILKPESTKPETHTVYPLGGGMAEWVRKYTPMVEREMGDTPDMINQRWRENKGARRAARKGAEDDDE</sequence>
<dbReference type="InterPro" id="IPR001406">
    <property type="entry name" value="PsdUridine_synth_TruA"/>
</dbReference>
<evidence type="ECO:0000256" key="4">
    <source>
        <dbReference type="SAM" id="MobiDB-lite"/>
    </source>
</evidence>
<dbReference type="HAMAP" id="MF_00171">
    <property type="entry name" value="TruA"/>
    <property type="match status" value="1"/>
</dbReference>
<dbReference type="InterPro" id="IPR020095">
    <property type="entry name" value="PsdUridine_synth_TruA_C"/>
</dbReference>
<dbReference type="Gene3D" id="3.30.70.580">
    <property type="entry name" value="Pseudouridine synthase I, catalytic domain, N-terminal subdomain"/>
    <property type="match status" value="1"/>
</dbReference>
<comment type="similarity">
    <text evidence="1">Belongs to the tRNA pseudouridine synthase TruA family.</text>
</comment>
<dbReference type="GO" id="GO:1990481">
    <property type="term" value="P:mRNA pseudouridine synthesis"/>
    <property type="evidence" value="ECO:0007669"/>
    <property type="project" value="TreeGrafter"/>
</dbReference>
<dbReference type="PANTHER" id="PTHR11142">
    <property type="entry name" value="PSEUDOURIDYLATE SYNTHASE"/>
    <property type="match status" value="1"/>
</dbReference>
<dbReference type="KEGG" id="tasa:A1Q1_02507"/>
<feature type="region of interest" description="Disordered" evidence="4">
    <location>
        <begin position="35"/>
        <end position="79"/>
    </location>
</feature>
<evidence type="ECO:0000259" key="5">
    <source>
        <dbReference type="PROSITE" id="PS50206"/>
    </source>
</evidence>
<evidence type="ECO:0000256" key="2">
    <source>
        <dbReference type="ARBA" id="ARBA00022694"/>
    </source>
</evidence>
<reference evidence="6 7" key="1">
    <citation type="journal article" date="2012" name="Eukaryot. Cell">
        <title>Draft genome sequence of CBS 2479, the standard type strain of Trichosporon asahii.</title>
        <authorList>
            <person name="Yang R.Y."/>
            <person name="Li H.T."/>
            <person name="Zhu H."/>
            <person name="Zhou G.P."/>
            <person name="Wang M."/>
            <person name="Wang L."/>
        </authorList>
    </citation>
    <scope>NUCLEOTIDE SEQUENCE [LARGE SCALE GENOMIC DNA]</scope>
    <source>
        <strain evidence="7">ATCC 90039 / CBS 2479 / JCM 2466 / KCTC 7840 / NCYC 2677 / UAMH 7654</strain>
    </source>
</reference>